<keyword evidence="14" id="KW-1185">Reference proteome</keyword>
<evidence type="ECO:0000256" key="2">
    <source>
        <dbReference type="ARBA" id="ARBA00004496"/>
    </source>
</evidence>
<comment type="similarity">
    <text evidence="4">Belongs to the SRP68 family.</text>
</comment>
<dbReference type="Gene3D" id="1.10.3450.40">
    <property type="entry name" value="Signal recognition particle, SRP68 subunit, RNA-binding domain"/>
    <property type="match status" value="1"/>
</dbReference>
<reference evidence="13" key="1">
    <citation type="submission" date="2022-03" db="EMBL/GenBank/DDBJ databases">
        <authorList>
            <person name="Sayadi A."/>
        </authorList>
    </citation>
    <scope>NUCLEOTIDE SEQUENCE</scope>
</reference>
<dbReference type="OrthoDB" id="10255118at2759"/>
<evidence type="ECO:0000256" key="10">
    <source>
        <dbReference type="ARBA" id="ARBA00023274"/>
    </source>
</evidence>
<name>A0A9P0PSI2_ACAOB</name>
<dbReference type="EMBL" id="CAKOFQ010007137">
    <property type="protein sequence ID" value="CAH1992164.1"/>
    <property type="molecule type" value="Genomic_DNA"/>
</dbReference>
<gene>
    <name evidence="13" type="ORF">ACAOBT_LOCUS20713</name>
</gene>
<dbReference type="GO" id="GO:0005829">
    <property type="term" value="C:cytosol"/>
    <property type="evidence" value="ECO:0007669"/>
    <property type="project" value="UniProtKB-ARBA"/>
</dbReference>
<dbReference type="GO" id="GO:0005730">
    <property type="term" value="C:nucleolus"/>
    <property type="evidence" value="ECO:0007669"/>
    <property type="project" value="UniProtKB-SubCell"/>
</dbReference>
<evidence type="ECO:0000256" key="1">
    <source>
        <dbReference type="ARBA" id="ARBA00004240"/>
    </source>
</evidence>
<dbReference type="PANTHER" id="PTHR12860">
    <property type="entry name" value="SIGNAL RECOGNITION PARTICLE 68 KDA PROTEIN"/>
    <property type="match status" value="1"/>
</dbReference>
<dbReference type="GO" id="GO:0030942">
    <property type="term" value="F:endoplasmic reticulum signal peptide binding"/>
    <property type="evidence" value="ECO:0007669"/>
    <property type="project" value="InterPro"/>
</dbReference>
<evidence type="ECO:0000256" key="12">
    <source>
        <dbReference type="ARBA" id="ARBA00083741"/>
    </source>
</evidence>
<evidence type="ECO:0000256" key="5">
    <source>
        <dbReference type="ARBA" id="ARBA00022490"/>
    </source>
</evidence>
<evidence type="ECO:0000313" key="14">
    <source>
        <dbReference type="Proteomes" id="UP001152888"/>
    </source>
</evidence>
<sequence>MVVEEENHNNEEKSKKVEQVKPFTLEILKLIKDCQQQHGLRHGDYQRYRGYCSRRISRLRKVLKVPQGDKKHFKKRDVTEAHVMNSRADERFLHIPLMLAERCWAYAMQLRQEANTEPRKKFHLVQKLRKACVFALQLDELCKVDRCDARTRLESQAYVSWIHGTLQFELQLWQKAAENFKQAQIIYEKLASALPEEDQIPYKQRVEEIAPSLRYCAYNIGDEKAVDLLELRSQGVLETFDALVSQTKVNTV</sequence>
<comment type="caution">
    <text evidence="13">The sequence shown here is derived from an EMBL/GenBank/DDBJ whole genome shotgun (WGS) entry which is preliminary data.</text>
</comment>
<accession>A0A9P0PSI2</accession>
<evidence type="ECO:0000256" key="7">
    <source>
        <dbReference type="ARBA" id="ARBA00022884"/>
    </source>
</evidence>
<evidence type="ECO:0000256" key="6">
    <source>
        <dbReference type="ARBA" id="ARBA00022824"/>
    </source>
</evidence>
<keyword evidence="5" id="KW-0963">Cytoplasm</keyword>
<evidence type="ECO:0000256" key="11">
    <source>
        <dbReference type="ARBA" id="ARBA00029498"/>
    </source>
</evidence>
<protein>
    <recommendedName>
        <fullName evidence="11">Signal recognition particle subunit SRP68</fullName>
    </recommendedName>
    <alternativeName>
        <fullName evidence="12">Signal recognition particle 68 kDa protein</fullName>
    </alternativeName>
</protein>
<dbReference type="GO" id="GO:0005047">
    <property type="term" value="F:signal recognition particle binding"/>
    <property type="evidence" value="ECO:0007669"/>
    <property type="project" value="InterPro"/>
</dbReference>
<dbReference type="CDD" id="cd15481">
    <property type="entry name" value="SRP68-RBD"/>
    <property type="match status" value="1"/>
</dbReference>
<dbReference type="GO" id="GO:0005786">
    <property type="term" value="C:signal recognition particle, endoplasmic reticulum targeting"/>
    <property type="evidence" value="ECO:0007669"/>
    <property type="project" value="UniProtKB-KW"/>
</dbReference>
<dbReference type="GO" id="GO:0006614">
    <property type="term" value="P:SRP-dependent cotranslational protein targeting to membrane"/>
    <property type="evidence" value="ECO:0007669"/>
    <property type="project" value="InterPro"/>
</dbReference>
<evidence type="ECO:0000256" key="8">
    <source>
        <dbReference type="ARBA" id="ARBA00023135"/>
    </source>
</evidence>
<proteinExistence type="inferred from homology"/>
<keyword evidence="10" id="KW-0687">Ribonucleoprotein</keyword>
<keyword evidence="7" id="KW-0694">RNA-binding</keyword>
<dbReference type="AlphaFoldDB" id="A0A9P0PSI2"/>
<evidence type="ECO:0000313" key="13">
    <source>
        <dbReference type="EMBL" id="CAH1992164.1"/>
    </source>
</evidence>
<dbReference type="InterPro" id="IPR038253">
    <property type="entry name" value="SRP68_N_sf"/>
</dbReference>
<comment type="subcellular location">
    <subcellularLocation>
        <location evidence="2">Cytoplasm</location>
    </subcellularLocation>
    <subcellularLocation>
        <location evidence="1">Endoplasmic reticulum</location>
    </subcellularLocation>
    <subcellularLocation>
        <location evidence="3">Nucleus</location>
        <location evidence="3">Nucleolus</location>
    </subcellularLocation>
</comment>
<keyword evidence="8" id="KW-0733">Signal recognition particle</keyword>
<dbReference type="Proteomes" id="UP001152888">
    <property type="component" value="Unassembled WGS sequence"/>
</dbReference>
<keyword evidence="9" id="KW-0539">Nucleus</keyword>
<dbReference type="InterPro" id="IPR034652">
    <property type="entry name" value="SRP68-RBD"/>
</dbReference>
<evidence type="ECO:0000256" key="3">
    <source>
        <dbReference type="ARBA" id="ARBA00004604"/>
    </source>
</evidence>
<dbReference type="FunFam" id="1.10.3450.40:FF:000001">
    <property type="entry name" value="Signal recognition particle subunit SRP68"/>
    <property type="match status" value="1"/>
</dbReference>
<dbReference type="Pfam" id="PF16969">
    <property type="entry name" value="SRP68"/>
    <property type="match status" value="1"/>
</dbReference>
<organism evidence="13 14">
    <name type="scientific">Acanthoscelides obtectus</name>
    <name type="common">Bean weevil</name>
    <name type="synonym">Bruchus obtectus</name>
    <dbReference type="NCBI Taxonomy" id="200917"/>
    <lineage>
        <taxon>Eukaryota</taxon>
        <taxon>Metazoa</taxon>
        <taxon>Ecdysozoa</taxon>
        <taxon>Arthropoda</taxon>
        <taxon>Hexapoda</taxon>
        <taxon>Insecta</taxon>
        <taxon>Pterygota</taxon>
        <taxon>Neoptera</taxon>
        <taxon>Endopterygota</taxon>
        <taxon>Coleoptera</taxon>
        <taxon>Polyphaga</taxon>
        <taxon>Cucujiformia</taxon>
        <taxon>Chrysomeloidea</taxon>
        <taxon>Chrysomelidae</taxon>
        <taxon>Bruchinae</taxon>
        <taxon>Bruchini</taxon>
        <taxon>Acanthoscelides</taxon>
    </lineage>
</organism>
<dbReference type="InterPro" id="IPR026258">
    <property type="entry name" value="SRP68"/>
</dbReference>
<evidence type="ECO:0000256" key="9">
    <source>
        <dbReference type="ARBA" id="ARBA00023242"/>
    </source>
</evidence>
<dbReference type="GO" id="GO:0005783">
    <property type="term" value="C:endoplasmic reticulum"/>
    <property type="evidence" value="ECO:0007669"/>
    <property type="project" value="UniProtKB-SubCell"/>
</dbReference>
<evidence type="ECO:0000256" key="4">
    <source>
        <dbReference type="ARBA" id="ARBA00009352"/>
    </source>
</evidence>
<keyword evidence="6" id="KW-0256">Endoplasmic reticulum</keyword>
<dbReference type="PANTHER" id="PTHR12860:SF0">
    <property type="entry name" value="SIGNAL RECOGNITION PARTICLE SUBUNIT SRP68"/>
    <property type="match status" value="1"/>
</dbReference>
<dbReference type="GO" id="GO:0008312">
    <property type="term" value="F:7S RNA binding"/>
    <property type="evidence" value="ECO:0007669"/>
    <property type="project" value="InterPro"/>
</dbReference>